<reference evidence="3" key="1">
    <citation type="journal article" date="2019" name="Int. J. Syst. Evol. Microbiol.">
        <title>The Global Catalogue of Microorganisms (GCM) 10K type strain sequencing project: providing services to taxonomists for standard genome sequencing and annotation.</title>
        <authorList>
            <consortium name="The Broad Institute Genomics Platform"/>
            <consortium name="The Broad Institute Genome Sequencing Center for Infectious Disease"/>
            <person name="Wu L."/>
            <person name="Ma J."/>
        </authorList>
    </citation>
    <scope>NUCLEOTIDE SEQUENCE [LARGE SCALE GENOMIC DNA]</scope>
    <source>
        <strain evidence="3">JCM 30234</strain>
    </source>
</reference>
<keyword evidence="1" id="KW-1133">Transmembrane helix</keyword>
<gene>
    <name evidence="2" type="ORF">ACFQU8_03775</name>
</gene>
<comment type="caution">
    <text evidence="2">The sequence shown here is derived from an EMBL/GenBank/DDBJ whole genome shotgun (WGS) entry which is preliminary data.</text>
</comment>
<evidence type="ECO:0000256" key="1">
    <source>
        <dbReference type="SAM" id="Phobius"/>
    </source>
</evidence>
<feature type="transmembrane region" description="Helical" evidence="1">
    <location>
        <begin position="7"/>
        <end position="28"/>
    </location>
</feature>
<keyword evidence="1" id="KW-0472">Membrane</keyword>
<organism evidence="2 3">
    <name type="scientific">Lentibacillus kimchii</name>
    <dbReference type="NCBI Taxonomy" id="1542911"/>
    <lineage>
        <taxon>Bacteria</taxon>
        <taxon>Bacillati</taxon>
        <taxon>Bacillota</taxon>
        <taxon>Bacilli</taxon>
        <taxon>Bacillales</taxon>
        <taxon>Bacillaceae</taxon>
        <taxon>Lentibacillus</taxon>
    </lineage>
</organism>
<dbReference type="RefSeq" id="WP_382357843.1">
    <property type="nucleotide sequence ID" value="NZ_JBHTGR010000005.1"/>
</dbReference>
<keyword evidence="1" id="KW-0812">Transmembrane</keyword>
<dbReference type="Proteomes" id="UP001596620">
    <property type="component" value="Unassembled WGS sequence"/>
</dbReference>
<evidence type="ECO:0000313" key="2">
    <source>
        <dbReference type="EMBL" id="MFC7746359.1"/>
    </source>
</evidence>
<name>A0ABW2UR25_9BACI</name>
<evidence type="ECO:0000313" key="3">
    <source>
        <dbReference type="Proteomes" id="UP001596620"/>
    </source>
</evidence>
<accession>A0ABW2UR25</accession>
<dbReference type="EMBL" id="JBHTGR010000005">
    <property type="protein sequence ID" value="MFC7746359.1"/>
    <property type="molecule type" value="Genomic_DNA"/>
</dbReference>
<protein>
    <submittedName>
        <fullName evidence="2">Uncharacterized protein</fullName>
    </submittedName>
</protein>
<proteinExistence type="predicted"/>
<keyword evidence="3" id="KW-1185">Reference proteome</keyword>
<sequence>MGKKIVFLLIVITLIVMIAGWFGLQYFIDEHDIDRNTSSAPNEIIWHSDHVI</sequence>